<proteinExistence type="predicted"/>
<dbReference type="RefSeq" id="WP_184185029.1">
    <property type="nucleotide sequence ID" value="NZ_JACHLE010000001.1"/>
</dbReference>
<accession>A0A840K7X0</accession>
<feature type="compositionally biased region" description="Basic and acidic residues" evidence="1">
    <location>
        <begin position="112"/>
        <end position="128"/>
    </location>
</feature>
<evidence type="ECO:0000313" key="4">
    <source>
        <dbReference type="Proteomes" id="UP000592180"/>
    </source>
</evidence>
<evidence type="ECO:0000256" key="1">
    <source>
        <dbReference type="SAM" id="MobiDB-lite"/>
    </source>
</evidence>
<keyword evidence="2" id="KW-0812">Transmembrane</keyword>
<feature type="compositionally biased region" description="Basic and acidic residues" evidence="1">
    <location>
        <begin position="84"/>
        <end position="93"/>
    </location>
</feature>
<evidence type="ECO:0000256" key="2">
    <source>
        <dbReference type="SAM" id="Phobius"/>
    </source>
</evidence>
<dbReference type="Proteomes" id="UP000592180">
    <property type="component" value="Unassembled WGS sequence"/>
</dbReference>
<gene>
    <name evidence="3" type="ORF">HNP38_000873</name>
</gene>
<keyword evidence="2" id="KW-0472">Membrane</keyword>
<feature type="transmembrane region" description="Helical" evidence="2">
    <location>
        <begin position="46"/>
        <end position="67"/>
    </location>
</feature>
<reference evidence="3 4" key="1">
    <citation type="submission" date="2020-08" db="EMBL/GenBank/DDBJ databases">
        <title>Functional genomics of gut bacteria from endangered species of beetles.</title>
        <authorList>
            <person name="Carlos-Shanley C."/>
        </authorList>
    </citation>
    <scope>NUCLEOTIDE SEQUENCE [LARGE SCALE GENOMIC DNA]</scope>
    <source>
        <strain evidence="3 4">S00151</strain>
    </source>
</reference>
<name>A0A840K7X0_9FLAO</name>
<evidence type="ECO:0000313" key="3">
    <source>
        <dbReference type="EMBL" id="MBB4805601.1"/>
    </source>
</evidence>
<organism evidence="3 4">
    <name type="scientific">Chryseobacterium defluvii</name>
    <dbReference type="NCBI Taxonomy" id="160396"/>
    <lineage>
        <taxon>Bacteria</taxon>
        <taxon>Pseudomonadati</taxon>
        <taxon>Bacteroidota</taxon>
        <taxon>Flavobacteriia</taxon>
        <taxon>Flavobacteriales</taxon>
        <taxon>Weeksellaceae</taxon>
        <taxon>Chryseobacterium group</taxon>
        <taxon>Chryseobacterium</taxon>
    </lineage>
</organism>
<feature type="region of interest" description="Disordered" evidence="1">
    <location>
        <begin position="78"/>
        <end position="130"/>
    </location>
</feature>
<sequence length="248" mass="28614">MKKEILKQLKSEYERHEIKPSADLWDRIEQEAGEMPDISPKTSFQWWKYAAVLLLLVSTSAILYFTFNTDNVEKTITKTGLPQKPEKTEKDPDILPQKKTNENTGTTSDLAVHTETRSSHINNKKESRIQVYNDQYERSHHKTETQRNHKTDNIIQIASDDQVKTPDMVKQEEKIIEDNDKLAVSPNIPEKKPAKYIKASDLLAGREYEKSPESRKKGSYVRIDLNKLKPHFSQVVTLGITVHSNNDQ</sequence>
<comment type="caution">
    <text evidence="3">The sequence shown here is derived from an EMBL/GenBank/DDBJ whole genome shotgun (WGS) entry which is preliminary data.</text>
</comment>
<keyword evidence="2" id="KW-1133">Transmembrane helix</keyword>
<dbReference type="AlphaFoldDB" id="A0A840K7X0"/>
<dbReference type="EMBL" id="JACHLE010000001">
    <property type="protein sequence ID" value="MBB4805601.1"/>
    <property type="molecule type" value="Genomic_DNA"/>
</dbReference>
<protein>
    <submittedName>
        <fullName evidence="3">Uncharacterized protein</fullName>
    </submittedName>
</protein>
<keyword evidence="4" id="KW-1185">Reference proteome</keyword>